<proteinExistence type="predicted"/>
<feature type="compositionally biased region" description="Low complexity" evidence="1">
    <location>
        <begin position="49"/>
        <end position="78"/>
    </location>
</feature>
<dbReference type="EMBL" id="CAOQHR010000005">
    <property type="protein sequence ID" value="CAI6335192.1"/>
    <property type="molecule type" value="Genomic_DNA"/>
</dbReference>
<sequence>MPAVTRTKTGNLPAKIEATLSPAPTSSRKKTTANTSKPRDKKVASGRVGKTPKAKSSTTTTTTTTKTTKTNGTGAGPKKTIHKKKSPAKQVTDKVAGKVEKAKGKIEGKPGKKAAGARVS</sequence>
<reference evidence="2" key="1">
    <citation type="submission" date="2023-01" db="EMBL/GenBank/DDBJ databases">
        <authorList>
            <person name="Van Ghelder C."/>
            <person name="Rancurel C."/>
        </authorList>
    </citation>
    <scope>NUCLEOTIDE SEQUENCE</scope>
    <source>
        <strain evidence="2">CNCM I-4278</strain>
    </source>
</reference>
<comment type="caution">
    <text evidence="2">The sequence shown here is derived from an EMBL/GenBank/DDBJ whole genome shotgun (WGS) entry which is preliminary data.</text>
</comment>
<keyword evidence="3" id="KW-1185">Reference proteome</keyword>
<organism evidence="2 3">
    <name type="scientific">Periconia digitata</name>
    <dbReference type="NCBI Taxonomy" id="1303443"/>
    <lineage>
        <taxon>Eukaryota</taxon>
        <taxon>Fungi</taxon>
        <taxon>Dikarya</taxon>
        <taxon>Ascomycota</taxon>
        <taxon>Pezizomycotina</taxon>
        <taxon>Dothideomycetes</taxon>
        <taxon>Pleosporomycetidae</taxon>
        <taxon>Pleosporales</taxon>
        <taxon>Massarineae</taxon>
        <taxon>Periconiaceae</taxon>
        <taxon>Periconia</taxon>
    </lineage>
</organism>
<dbReference type="Proteomes" id="UP001152607">
    <property type="component" value="Unassembled WGS sequence"/>
</dbReference>
<evidence type="ECO:0000313" key="2">
    <source>
        <dbReference type="EMBL" id="CAI6335192.1"/>
    </source>
</evidence>
<dbReference type="OrthoDB" id="5426707at2759"/>
<feature type="compositionally biased region" description="Polar residues" evidence="1">
    <location>
        <begin position="1"/>
        <end position="10"/>
    </location>
</feature>
<gene>
    <name evidence="2" type="ORF">PDIGIT_LOCUS8271</name>
</gene>
<evidence type="ECO:0000256" key="1">
    <source>
        <dbReference type="SAM" id="MobiDB-lite"/>
    </source>
</evidence>
<evidence type="ECO:0000313" key="3">
    <source>
        <dbReference type="Proteomes" id="UP001152607"/>
    </source>
</evidence>
<feature type="compositionally biased region" description="Polar residues" evidence="1">
    <location>
        <begin position="22"/>
        <end position="36"/>
    </location>
</feature>
<feature type="region of interest" description="Disordered" evidence="1">
    <location>
        <begin position="1"/>
        <end position="120"/>
    </location>
</feature>
<name>A0A9W4UI91_9PLEO</name>
<feature type="compositionally biased region" description="Basic and acidic residues" evidence="1">
    <location>
        <begin position="91"/>
        <end position="110"/>
    </location>
</feature>
<accession>A0A9W4UI91</accession>
<dbReference type="AlphaFoldDB" id="A0A9W4UI91"/>
<protein>
    <submittedName>
        <fullName evidence="2">Uncharacterized protein</fullName>
    </submittedName>
</protein>